<accession>A0A1L7XS93</accession>
<dbReference type="EMBL" id="FJOG01000048">
    <property type="protein sequence ID" value="CZR67914.1"/>
    <property type="molecule type" value="Genomic_DNA"/>
</dbReference>
<dbReference type="GO" id="GO:0000027">
    <property type="term" value="P:ribosomal large subunit assembly"/>
    <property type="evidence" value="ECO:0007669"/>
    <property type="project" value="TreeGrafter"/>
</dbReference>
<protein>
    <recommendedName>
        <fullName evidence="5">C2H2-type domain-containing protein</fullName>
    </recommendedName>
</protein>
<dbReference type="SMART" id="SM00479">
    <property type="entry name" value="EXOIII"/>
    <property type="match status" value="1"/>
</dbReference>
<keyword evidence="7" id="KW-1185">Reference proteome</keyword>
<gene>
    <name evidence="6" type="ORF">PAC_17813</name>
</gene>
<keyword evidence="4" id="KW-0479">Metal-binding</keyword>
<sequence>MAFQCRFCPRTFALEKHLTDHLAAKGDHVLCTHNGCSKTFKSRDKMQNHLKKDHRATRPAYVPLSISEKVEIGTKIDRPRVTTTTMSLPSGNSLTATKIATKIPQNQVNSGRMSHNPPITQTKVQDPRWSIIPPPQHHEAITKLRQRTHTWEVLDLHVQSRNRKENSADYEPAPAASLLLPKRAAVALDCEMVGAREGEKEHNVLARLSVIDYLTGDVLIDSLVNPDKQVTDWRTRWSGVTRGAMNTAIRNGNALKGYKGAREELWKHIDSSTVIVGQALKNDFDVLRITHSLVVDSGIVTAEAAGIPSISLYGIKTACTELLRIKVQQGRGHDSVEDSLAAREVVLTCLNDPERLEQWAKIKREEYAIAEEKRKLKVEKERAERRAALDKKISWTREEWPGVLTKEEQSKIRVKIPRLGPTASWDFYLGPTRVPATATWATTISRSREEWIDGSRIVRVVLGPSRGLAEEYTGELGQWVLYDADFQHVVVPQTSEHSLSDADREDSELFVGLLAQVPEMILDQPLDESEDSLLMEALQPSSPELEMEDIGGVAL</sequence>
<dbReference type="OrthoDB" id="16516at2759"/>
<dbReference type="GO" id="GO:0006364">
    <property type="term" value="P:rRNA processing"/>
    <property type="evidence" value="ECO:0007669"/>
    <property type="project" value="TreeGrafter"/>
</dbReference>
<dbReference type="STRING" id="576137.A0A1L7XS93"/>
<dbReference type="Gene3D" id="3.30.160.60">
    <property type="entry name" value="Classic Zinc Finger"/>
    <property type="match status" value="1"/>
</dbReference>
<keyword evidence="1" id="KW-0540">Nuclease</keyword>
<evidence type="ECO:0000256" key="3">
    <source>
        <dbReference type="ARBA" id="ARBA00022839"/>
    </source>
</evidence>
<evidence type="ECO:0000259" key="5">
    <source>
        <dbReference type="PROSITE" id="PS50157"/>
    </source>
</evidence>
<dbReference type="PANTHER" id="PTHR12801:SF114">
    <property type="entry name" value="EXONUCLEASE, PUTATIVE (AFU_ORTHOLOGUE AFUA_7G00870)-RELATED"/>
    <property type="match status" value="1"/>
</dbReference>
<keyword evidence="4" id="KW-0863">Zinc-finger</keyword>
<evidence type="ECO:0000256" key="1">
    <source>
        <dbReference type="ARBA" id="ARBA00022722"/>
    </source>
</evidence>
<dbReference type="PROSITE" id="PS00028">
    <property type="entry name" value="ZINC_FINGER_C2H2_1"/>
    <property type="match status" value="1"/>
</dbReference>
<evidence type="ECO:0000313" key="7">
    <source>
        <dbReference type="Proteomes" id="UP000184330"/>
    </source>
</evidence>
<dbReference type="InterPro" id="IPR013520">
    <property type="entry name" value="Ribonucl_H"/>
</dbReference>
<evidence type="ECO:0000256" key="4">
    <source>
        <dbReference type="PROSITE-ProRule" id="PRU00042"/>
    </source>
</evidence>
<proteinExistence type="predicted"/>
<feature type="domain" description="C2H2-type" evidence="5">
    <location>
        <begin position="29"/>
        <end position="59"/>
    </location>
</feature>
<dbReference type="Gene3D" id="3.30.420.10">
    <property type="entry name" value="Ribonuclease H-like superfamily/Ribonuclease H"/>
    <property type="match status" value="1"/>
</dbReference>
<dbReference type="GO" id="GO:0004527">
    <property type="term" value="F:exonuclease activity"/>
    <property type="evidence" value="ECO:0007669"/>
    <property type="project" value="UniProtKB-KW"/>
</dbReference>
<evidence type="ECO:0000256" key="2">
    <source>
        <dbReference type="ARBA" id="ARBA00022801"/>
    </source>
</evidence>
<dbReference type="InterPro" id="IPR036397">
    <property type="entry name" value="RNaseH_sf"/>
</dbReference>
<name>A0A1L7XS93_9HELO</name>
<dbReference type="GO" id="GO:0003676">
    <property type="term" value="F:nucleic acid binding"/>
    <property type="evidence" value="ECO:0007669"/>
    <property type="project" value="InterPro"/>
</dbReference>
<dbReference type="PROSITE" id="PS50157">
    <property type="entry name" value="ZINC_FINGER_C2H2_2"/>
    <property type="match status" value="1"/>
</dbReference>
<dbReference type="GO" id="GO:0005634">
    <property type="term" value="C:nucleus"/>
    <property type="evidence" value="ECO:0007669"/>
    <property type="project" value="TreeGrafter"/>
</dbReference>
<dbReference type="PANTHER" id="PTHR12801">
    <property type="entry name" value="RNA EXONUCLEASE REXO1 / RECO3 FAMILY MEMBER-RELATED"/>
    <property type="match status" value="1"/>
</dbReference>
<dbReference type="InterPro" id="IPR013087">
    <property type="entry name" value="Znf_C2H2_type"/>
</dbReference>
<evidence type="ECO:0000313" key="6">
    <source>
        <dbReference type="EMBL" id="CZR67914.1"/>
    </source>
</evidence>
<keyword evidence="2" id="KW-0378">Hydrolase</keyword>
<dbReference type="GO" id="GO:0008270">
    <property type="term" value="F:zinc ion binding"/>
    <property type="evidence" value="ECO:0007669"/>
    <property type="project" value="UniProtKB-KW"/>
</dbReference>
<organism evidence="6 7">
    <name type="scientific">Phialocephala subalpina</name>
    <dbReference type="NCBI Taxonomy" id="576137"/>
    <lineage>
        <taxon>Eukaryota</taxon>
        <taxon>Fungi</taxon>
        <taxon>Dikarya</taxon>
        <taxon>Ascomycota</taxon>
        <taxon>Pezizomycotina</taxon>
        <taxon>Leotiomycetes</taxon>
        <taxon>Helotiales</taxon>
        <taxon>Mollisiaceae</taxon>
        <taxon>Phialocephala</taxon>
        <taxon>Phialocephala fortinii species complex</taxon>
    </lineage>
</organism>
<keyword evidence="3" id="KW-0269">Exonuclease</keyword>
<dbReference type="Pfam" id="PF00929">
    <property type="entry name" value="RNase_T"/>
    <property type="match status" value="1"/>
</dbReference>
<dbReference type="SUPFAM" id="SSF53098">
    <property type="entry name" value="Ribonuclease H-like"/>
    <property type="match status" value="1"/>
</dbReference>
<dbReference type="CDD" id="cd06137">
    <property type="entry name" value="DEDDh_RNase"/>
    <property type="match status" value="1"/>
</dbReference>
<dbReference type="InterPro" id="IPR047021">
    <property type="entry name" value="REXO1/3/4-like"/>
</dbReference>
<dbReference type="InterPro" id="IPR012337">
    <property type="entry name" value="RNaseH-like_sf"/>
</dbReference>
<dbReference type="AlphaFoldDB" id="A0A1L7XS93"/>
<dbReference type="Proteomes" id="UP000184330">
    <property type="component" value="Unassembled WGS sequence"/>
</dbReference>
<reference evidence="6 7" key="1">
    <citation type="submission" date="2016-03" db="EMBL/GenBank/DDBJ databases">
        <authorList>
            <person name="Ploux O."/>
        </authorList>
    </citation>
    <scope>NUCLEOTIDE SEQUENCE [LARGE SCALE GENOMIC DNA]</scope>
    <source>
        <strain evidence="6 7">UAMH 11012</strain>
    </source>
</reference>
<dbReference type="SMART" id="SM00355">
    <property type="entry name" value="ZnF_C2H2"/>
    <property type="match status" value="2"/>
</dbReference>
<keyword evidence="4" id="KW-0862">Zinc</keyword>